<dbReference type="OrthoDB" id="3224382at2"/>
<dbReference type="Gene3D" id="3.40.640.10">
    <property type="entry name" value="Type I PLP-dependent aspartate aminotransferase-like (Major domain)"/>
    <property type="match status" value="1"/>
</dbReference>
<organism evidence="7 8">
    <name type="scientific">Tolumonas auensis (strain DSM 9187 / NBRC 110442 / TA 4)</name>
    <dbReference type="NCBI Taxonomy" id="595494"/>
    <lineage>
        <taxon>Bacteria</taxon>
        <taxon>Pseudomonadati</taxon>
        <taxon>Pseudomonadota</taxon>
        <taxon>Gammaproteobacteria</taxon>
        <taxon>Aeromonadales</taxon>
        <taxon>Aeromonadaceae</taxon>
        <taxon>Tolumonas</taxon>
    </lineage>
</organism>
<evidence type="ECO:0000313" key="8">
    <source>
        <dbReference type="Proteomes" id="UP000009073"/>
    </source>
</evidence>
<dbReference type="GO" id="GO:0030170">
    <property type="term" value="F:pyridoxal phosphate binding"/>
    <property type="evidence" value="ECO:0007669"/>
    <property type="project" value="InterPro"/>
</dbReference>
<evidence type="ECO:0000256" key="2">
    <source>
        <dbReference type="ARBA" id="ARBA00012224"/>
    </source>
</evidence>
<comment type="similarity">
    <text evidence="5">Belongs to the class-II pyridoxal-phosphate-dependent aminotransferase family. MalY/PatB cystathionine beta-lyase subfamily.</text>
</comment>
<dbReference type="CDD" id="cd00609">
    <property type="entry name" value="AAT_like"/>
    <property type="match status" value="1"/>
</dbReference>
<dbReference type="InterPro" id="IPR051798">
    <property type="entry name" value="Class-II_PLP-Dep_Aminotrans"/>
</dbReference>
<dbReference type="EMBL" id="CP001616">
    <property type="protein sequence ID" value="ACQ93461.1"/>
    <property type="molecule type" value="Genomic_DNA"/>
</dbReference>
<keyword evidence="7" id="KW-0032">Aminotransferase</keyword>
<dbReference type="NCBIfam" id="TIGR04350">
    <property type="entry name" value="C_S_lyase_PatB"/>
    <property type="match status" value="1"/>
</dbReference>
<dbReference type="AlphaFoldDB" id="C4LFU4"/>
<dbReference type="RefSeq" id="WP_015878932.1">
    <property type="nucleotide sequence ID" value="NC_012691.1"/>
</dbReference>
<feature type="domain" description="Aminotransferase class I/classII large" evidence="6">
    <location>
        <begin position="35"/>
        <end position="382"/>
    </location>
</feature>
<evidence type="ECO:0000313" key="7">
    <source>
        <dbReference type="EMBL" id="ACQ93461.1"/>
    </source>
</evidence>
<dbReference type="SUPFAM" id="SSF53383">
    <property type="entry name" value="PLP-dependent transferases"/>
    <property type="match status" value="1"/>
</dbReference>
<dbReference type="InterPro" id="IPR027619">
    <property type="entry name" value="C-S_lyase_PatB-like"/>
</dbReference>
<dbReference type="PANTHER" id="PTHR43525:SF1">
    <property type="entry name" value="PROTEIN MALY"/>
    <property type="match status" value="1"/>
</dbReference>
<accession>C4LFU4</accession>
<evidence type="ECO:0000259" key="6">
    <source>
        <dbReference type="Pfam" id="PF00155"/>
    </source>
</evidence>
<dbReference type="GO" id="GO:0008483">
    <property type="term" value="F:transaminase activity"/>
    <property type="evidence" value="ECO:0007669"/>
    <property type="project" value="UniProtKB-KW"/>
</dbReference>
<name>C4LFU4_TOLAT</name>
<dbReference type="HOGENOM" id="CLU_017584_15_0_6"/>
<evidence type="ECO:0000256" key="4">
    <source>
        <dbReference type="ARBA" id="ARBA00023239"/>
    </source>
</evidence>
<dbReference type="InterPro" id="IPR015424">
    <property type="entry name" value="PyrdxlP-dep_Trfase"/>
</dbReference>
<evidence type="ECO:0000256" key="1">
    <source>
        <dbReference type="ARBA" id="ARBA00001933"/>
    </source>
</evidence>
<evidence type="ECO:0000256" key="3">
    <source>
        <dbReference type="ARBA" id="ARBA00022898"/>
    </source>
</evidence>
<keyword evidence="4" id="KW-0456">Lyase</keyword>
<dbReference type="EC" id="4.4.1.13" evidence="2"/>
<dbReference type="InterPro" id="IPR004839">
    <property type="entry name" value="Aminotransferase_I/II_large"/>
</dbReference>
<dbReference type="Proteomes" id="UP000009073">
    <property type="component" value="Chromosome"/>
</dbReference>
<gene>
    <name evidence="7" type="ordered locus">Tola_1853</name>
</gene>
<reference evidence="7 8" key="2">
    <citation type="journal article" date="2011" name="Stand. Genomic Sci.">
        <title>Complete genome sequence of Tolumonas auensis type strain (TA 4).</title>
        <authorList>
            <person name="Chertkov O."/>
            <person name="Copeland A."/>
            <person name="Lucas S."/>
            <person name="Lapidus A."/>
            <person name="Berry K.W."/>
            <person name="Detter J.C."/>
            <person name="Del Rio T.G."/>
            <person name="Hammon N."/>
            <person name="Dalin E."/>
            <person name="Tice H."/>
            <person name="Pitluck S."/>
            <person name="Richardson P."/>
            <person name="Bruce D."/>
            <person name="Goodwin L."/>
            <person name="Han C."/>
            <person name="Tapia R."/>
            <person name="Saunders E."/>
            <person name="Schmutz J."/>
            <person name="Brettin T."/>
            <person name="Larimer F."/>
            <person name="Land M."/>
            <person name="Hauser L."/>
            <person name="Spring S."/>
            <person name="Rohde M."/>
            <person name="Kyrpides N.C."/>
            <person name="Ivanova N."/>
            <person name="Goker M."/>
            <person name="Beller H.R."/>
            <person name="Klenk H.P."/>
            <person name="Woyke T."/>
        </authorList>
    </citation>
    <scope>NUCLEOTIDE SEQUENCE [LARGE SCALE GENOMIC DNA]</scope>
    <source>
        <strain evidence="8">DSM 9187 / TA4</strain>
    </source>
</reference>
<keyword evidence="8" id="KW-1185">Reference proteome</keyword>
<dbReference type="KEGG" id="tau:Tola_1853"/>
<protein>
    <recommendedName>
        <fullName evidence="2">cysteine-S-conjugate beta-lyase</fullName>
        <ecNumber evidence="2">4.4.1.13</ecNumber>
    </recommendedName>
</protein>
<comment type="cofactor">
    <cofactor evidence="1">
        <name>pyridoxal 5'-phosphate</name>
        <dbReference type="ChEBI" id="CHEBI:597326"/>
    </cofactor>
</comment>
<dbReference type="eggNOG" id="COG1168">
    <property type="taxonomic scope" value="Bacteria"/>
</dbReference>
<reference evidence="8" key="1">
    <citation type="submission" date="2009-05" db="EMBL/GenBank/DDBJ databases">
        <title>Complete sequence of Tolumonas auensis DSM 9187.</title>
        <authorList>
            <consortium name="US DOE Joint Genome Institute"/>
            <person name="Lucas S."/>
            <person name="Copeland A."/>
            <person name="Lapidus A."/>
            <person name="Glavina del Rio T."/>
            <person name="Tice H."/>
            <person name="Bruce D."/>
            <person name="Goodwin L."/>
            <person name="Pitluck S."/>
            <person name="Chertkov O."/>
            <person name="Brettin T."/>
            <person name="Detter J.C."/>
            <person name="Han C."/>
            <person name="Larimer F."/>
            <person name="Land M."/>
            <person name="Hauser L."/>
            <person name="Kyrpides N."/>
            <person name="Mikhailova N."/>
            <person name="Spring S."/>
            <person name="Beller H."/>
        </authorList>
    </citation>
    <scope>NUCLEOTIDE SEQUENCE [LARGE SCALE GENOMIC DNA]</scope>
    <source>
        <strain evidence="8">DSM 9187 / TA4</strain>
    </source>
</reference>
<keyword evidence="3" id="KW-0663">Pyridoxal phosphate</keyword>
<sequence>MADINIFDLPVNRKSTASYKWDSSSHTDLVPMWVADMDFRTAPAVTAALIRRAQHGVFGYTKVPDAYFEAVTSWFREHHQFRIDRREILFTTGVVPAISAVIKALTEPGDRVIVQTPVYNCFFSSIRNNQCELVENPLRYQNGTYQMDFDDLEQKAADPGVKLLLLCNPHNPVGRSWTAEELRKLGQICFRHQVLVLSDEIHCDLVYQPHQHIAFATQGEEYRAKSVTFSSPSKAFNLAGLHVANIICADESFRKKIDKALNINEVCEITPFAVDGLIAAYTEGFSWLAELKPYIYSNYRFLCEFIRQHLPQLHILPLEATYLVWIDCSALNRSSKKLAADLLEHQHLWVTDGTVYGDAGEGFLRWNIACPRIQLQRALERFRIYLAE</sequence>
<dbReference type="GO" id="GO:0047804">
    <property type="term" value="F:cysteine-S-conjugate beta-lyase activity"/>
    <property type="evidence" value="ECO:0007669"/>
    <property type="project" value="UniProtKB-EC"/>
</dbReference>
<dbReference type="InterPro" id="IPR015422">
    <property type="entry name" value="PyrdxlP-dep_Trfase_small"/>
</dbReference>
<dbReference type="Pfam" id="PF00155">
    <property type="entry name" value="Aminotran_1_2"/>
    <property type="match status" value="1"/>
</dbReference>
<keyword evidence="7" id="KW-0808">Transferase</keyword>
<proteinExistence type="inferred from homology"/>
<dbReference type="STRING" id="595494.Tola_1853"/>
<dbReference type="PANTHER" id="PTHR43525">
    <property type="entry name" value="PROTEIN MALY"/>
    <property type="match status" value="1"/>
</dbReference>
<dbReference type="InterPro" id="IPR015421">
    <property type="entry name" value="PyrdxlP-dep_Trfase_major"/>
</dbReference>
<dbReference type="Gene3D" id="3.90.1150.10">
    <property type="entry name" value="Aspartate Aminotransferase, domain 1"/>
    <property type="match status" value="1"/>
</dbReference>
<evidence type="ECO:0000256" key="5">
    <source>
        <dbReference type="ARBA" id="ARBA00037974"/>
    </source>
</evidence>